<dbReference type="InterPro" id="IPR011683">
    <property type="entry name" value="Glyco_hydro_53"/>
</dbReference>
<keyword evidence="4 6" id="KW-0378">Hydrolase</keyword>
<dbReference type="GO" id="GO:0045490">
    <property type="term" value="P:pectin catabolic process"/>
    <property type="evidence" value="ECO:0007669"/>
    <property type="project" value="TreeGrafter"/>
</dbReference>
<dbReference type="Proteomes" id="UP000004407">
    <property type="component" value="Unassembled WGS sequence"/>
</dbReference>
<dbReference type="GO" id="GO:0031218">
    <property type="term" value="F:arabinogalactan endo-1,4-beta-galactosidase activity"/>
    <property type="evidence" value="ECO:0007669"/>
    <property type="project" value="UniProtKB-EC"/>
</dbReference>
<feature type="chain" id="PRO_5005132463" description="Arabinogalactan endo-beta-1,4-galactanase" evidence="6">
    <location>
        <begin position="24"/>
        <end position="353"/>
    </location>
</feature>
<comment type="catalytic activity">
    <reaction evidence="1 6">
        <text>The enzyme specifically hydrolyzes (1-&gt;4)-beta-D-galactosidic linkages in type I arabinogalactans.</text>
        <dbReference type="EC" id="3.2.1.89"/>
    </reaction>
</comment>
<evidence type="ECO:0000256" key="5">
    <source>
        <dbReference type="ARBA" id="ARBA00023295"/>
    </source>
</evidence>
<evidence type="ECO:0000256" key="3">
    <source>
        <dbReference type="ARBA" id="ARBA00012556"/>
    </source>
</evidence>
<feature type="signal peptide" evidence="6">
    <location>
        <begin position="1"/>
        <end position="23"/>
    </location>
</feature>
<dbReference type="GO" id="GO:0015926">
    <property type="term" value="F:glucosidase activity"/>
    <property type="evidence" value="ECO:0007669"/>
    <property type="project" value="InterPro"/>
</dbReference>
<proteinExistence type="inferred from homology"/>
<dbReference type="EMBL" id="AFZZ01000177">
    <property type="protein sequence ID" value="EHJ38326.1"/>
    <property type="molecule type" value="Genomic_DNA"/>
</dbReference>
<organism evidence="7 8">
    <name type="scientific">Leyella stercorea DSM 18206</name>
    <dbReference type="NCBI Taxonomy" id="1002367"/>
    <lineage>
        <taxon>Bacteria</taxon>
        <taxon>Pseudomonadati</taxon>
        <taxon>Bacteroidota</taxon>
        <taxon>Bacteroidia</taxon>
        <taxon>Bacteroidales</taxon>
        <taxon>Prevotellaceae</taxon>
        <taxon>Leyella</taxon>
    </lineage>
</organism>
<evidence type="ECO:0000256" key="2">
    <source>
        <dbReference type="ARBA" id="ARBA00010687"/>
    </source>
</evidence>
<gene>
    <name evidence="7" type="ORF">HMPREF0673_02079</name>
</gene>
<dbReference type="eggNOG" id="COG3867">
    <property type="taxonomic scope" value="Bacteria"/>
</dbReference>
<name>G6AZL4_9BACT</name>
<dbReference type="PANTHER" id="PTHR34983">
    <property type="entry name" value="ARABINOGALACTAN ENDO-BETA-1,4-GALACTANASE A"/>
    <property type="match status" value="1"/>
</dbReference>
<evidence type="ECO:0000313" key="8">
    <source>
        <dbReference type="Proteomes" id="UP000004407"/>
    </source>
</evidence>
<evidence type="ECO:0000313" key="7">
    <source>
        <dbReference type="EMBL" id="EHJ38326.1"/>
    </source>
</evidence>
<accession>G6AZL4</accession>
<comment type="caution">
    <text evidence="7">The sequence shown here is derived from an EMBL/GenBank/DDBJ whole genome shotgun (WGS) entry which is preliminary data.</text>
</comment>
<keyword evidence="5 6" id="KW-0326">Glycosidase</keyword>
<dbReference type="Pfam" id="PF07745">
    <property type="entry name" value="Glyco_hydro_53"/>
    <property type="match status" value="1"/>
</dbReference>
<dbReference type="InterPro" id="IPR017853">
    <property type="entry name" value="GH"/>
</dbReference>
<reference evidence="7 8" key="1">
    <citation type="submission" date="2011-08" db="EMBL/GenBank/DDBJ databases">
        <authorList>
            <person name="Weinstock G."/>
            <person name="Sodergren E."/>
            <person name="Clifton S."/>
            <person name="Fulton L."/>
            <person name="Fulton B."/>
            <person name="Courtney L."/>
            <person name="Fronick C."/>
            <person name="Harrison M."/>
            <person name="Strong C."/>
            <person name="Farmer C."/>
            <person name="Delahaunty K."/>
            <person name="Markovic C."/>
            <person name="Hall O."/>
            <person name="Minx P."/>
            <person name="Tomlinson C."/>
            <person name="Mitreva M."/>
            <person name="Hou S."/>
            <person name="Chen J."/>
            <person name="Wollam A."/>
            <person name="Pepin K.H."/>
            <person name="Johnson M."/>
            <person name="Bhonagiri V."/>
            <person name="Zhang X."/>
            <person name="Suruliraj S."/>
            <person name="Warren W."/>
            <person name="Chinwalla A."/>
            <person name="Mardis E.R."/>
            <person name="Wilson R.K."/>
        </authorList>
    </citation>
    <scope>NUCLEOTIDE SEQUENCE [LARGE SCALE GENOMIC DNA]</scope>
    <source>
        <strain evidence="7 8">DSM 18206</strain>
    </source>
</reference>
<keyword evidence="6" id="KW-0732">Signal</keyword>
<dbReference type="SUPFAM" id="SSF51445">
    <property type="entry name" value="(Trans)glycosidases"/>
    <property type="match status" value="1"/>
</dbReference>
<dbReference type="Gene3D" id="3.20.20.80">
    <property type="entry name" value="Glycosidases"/>
    <property type="match status" value="1"/>
</dbReference>
<sequence length="353" mass="39092">MKNQFRKIMLLAALAIFSLSACSDDENNTTPQSKPTYDMTGFAKGADVSWLTEMEKAGSKFYNASGAEQDCMTLLRDLGVNSIRLRVWVDPQDGWSGKQDVLAKAWRAKNLGQRIMIDFHYSDSWADPGKQNIPAAWTDFKDDLQKMKAAVADHTTDVLSYLKENGIDVEWIQIGNETTTGMLWPLGLASDNNFANYAALNNAGYDAAKAVYPEAQCIIHIDQGNVLGRFTWMFDGLKAAGAKWDVIGMSLYPEDDNWQTVTDDCLANISTLAARYGKKVMVCEIGMAWDSENAAAMMQKMVEGCKANASCLGIFYWEPECCGGWKEYNKGAFDANGKPTATLDAFKSKKVKK</sequence>
<protein>
    <recommendedName>
        <fullName evidence="3 6">Arabinogalactan endo-beta-1,4-galactanase</fullName>
        <ecNumber evidence="3 6">3.2.1.89</ecNumber>
    </recommendedName>
</protein>
<dbReference type="EC" id="3.2.1.89" evidence="3 6"/>
<evidence type="ECO:0000256" key="6">
    <source>
        <dbReference type="RuleBase" id="RU361192"/>
    </source>
</evidence>
<comment type="similarity">
    <text evidence="2 6">Belongs to the glycosyl hydrolase 53 family.</text>
</comment>
<dbReference type="PATRIC" id="fig|1002367.3.peg.1685"/>
<dbReference type="PANTHER" id="PTHR34983:SF1">
    <property type="entry name" value="ARABINOGALACTAN ENDO-BETA-1,4-GALACTANASE A"/>
    <property type="match status" value="1"/>
</dbReference>
<evidence type="ECO:0000256" key="4">
    <source>
        <dbReference type="ARBA" id="ARBA00022801"/>
    </source>
</evidence>
<dbReference type="GeneID" id="78337628"/>
<dbReference type="HOGENOM" id="CLU_011259_2_3_10"/>
<evidence type="ECO:0000256" key="1">
    <source>
        <dbReference type="ARBA" id="ARBA00001695"/>
    </source>
</evidence>
<dbReference type="PROSITE" id="PS51257">
    <property type="entry name" value="PROKAR_LIPOPROTEIN"/>
    <property type="match status" value="1"/>
</dbReference>
<dbReference type="AlphaFoldDB" id="G6AZL4"/>
<dbReference type="RefSeq" id="WP_007901231.1">
    <property type="nucleotide sequence ID" value="NZ_JH379446.1"/>
</dbReference>